<dbReference type="PANTHER" id="PTHR43675">
    <property type="entry name" value="ARSENITE METHYLTRANSFERASE"/>
    <property type="match status" value="1"/>
</dbReference>
<protein>
    <recommendedName>
        <fullName evidence="5">Arsenite methyltransferase</fullName>
        <ecNumber evidence="4">2.1.1.137</ecNumber>
    </recommendedName>
</protein>
<keyword evidence="10" id="KW-0489">Methyltransferase</keyword>
<feature type="domain" description="Methyltransferase" evidence="9">
    <location>
        <begin position="157"/>
        <end position="243"/>
    </location>
</feature>
<comment type="similarity">
    <text evidence="3">Belongs to the methyltransferase superfamily. Arsenite methyltransferase family.</text>
</comment>
<evidence type="ECO:0000256" key="5">
    <source>
        <dbReference type="ARBA" id="ARBA00034545"/>
    </source>
</evidence>
<evidence type="ECO:0000256" key="3">
    <source>
        <dbReference type="ARBA" id="ARBA00034487"/>
    </source>
</evidence>
<dbReference type="CDD" id="cd02440">
    <property type="entry name" value="AdoMet_MTases"/>
    <property type="match status" value="1"/>
</dbReference>
<dbReference type="InterPro" id="IPR029063">
    <property type="entry name" value="SAM-dependent_MTases_sf"/>
</dbReference>
<dbReference type="InterPro" id="IPR026669">
    <property type="entry name" value="Arsenite_MeTrfase-like"/>
</dbReference>
<dbReference type="STRING" id="1141106.GCA_000308095_01444"/>
<dbReference type="AlphaFoldDB" id="A0A380FYD9"/>
<sequence length="351" mass="40049">MNQETSVINRYGNAAKKHEENLCCPVEYDTKYLKIIPDEIIEKDYGCGDPLGKIKEGDTVLDLGSGGGKVPYIVSQIVGETGKVIGIDMNDDMLNLAKKYQNQMIERIGYDNVIFHKGKIQNLKLDLEELDKYIQEHPANNLDTYQSIKQYINYLENEMTMIKDNSIDVVISNCVLNLVSTDEKEALFREIYRVLKDGGKAVISDIVSNVEVPEKLRQDENLWSGCYSGAIEEKSFVEAFEKVGFYGVEIDKREKTWTTIEGIDFRSMTIIAHKGKEGPCIDKGQSVIYKGPFKHIEDDDDHIFERGERTFVCEKTFNILKQEPYKDVFEFIDENEEIINKSECCDTSCGC</sequence>
<evidence type="ECO:0000256" key="1">
    <source>
        <dbReference type="ARBA" id="ARBA00022679"/>
    </source>
</evidence>
<dbReference type="OrthoDB" id="9797252at2"/>
<dbReference type="EMBL" id="UHDP01000001">
    <property type="protein sequence ID" value="SUM43755.1"/>
    <property type="molecule type" value="Genomic_DNA"/>
</dbReference>
<comment type="catalytic activity">
    <reaction evidence="6">
        <text>arsenic triglutathione + [thioredoxin]-dithiol + S-adenosyl-L-methionine + 2 H2O = methylarsonous acid + [thioredoxin]-disulfide + 3 glutathione + S-adenosyl-L-homocysteine + H(+)</text>
        <dbReference type="Rhea" id="RHEA:69460"/>
        <dbReference type="Rhea" id="RHEA-COMP:10698"/>
        <dbReference type="Rhea" id="RHEA-COMP:10700"/>
        <dbReference type="ChEBI" id="CHEBI:15377"/>
        <dbReference type="ChEBI" id="CHEBI:15378"/>
        <dbReference type="ChEBI" id="CHEBI:17826"/>
        <dbReference type="ChEBI" id="CHEBI:29950"/>
        <dbReference type="ChEBI" id="CHEBI:50058"/>
        <dbReference type="ChEBI" id="CHEBI:57856"/>
        <dbReference type="ChEBI" id="CHEBI:57925"/>
        <dbReference type="ChEBI" id="CHEBI:59789"/>
        <dbReference type="ChEBI" id="CHEBI:183640"/>
        <dbReference type="EC" id="2.1.1.137"/>
    </reaction>
</comment>
<dbReference type="Proteomes" id="UP000255549">
    <property type="component" value="Unassembled WGS sequence"/>
</dbReference>
<dbReference type="GO" id="GO:0030791">
    <property type="term" value="F:arsenite methyltransferase activity"/>
    <property type="evidence" value="ECO:0007669"/>
    <property type="project" value="UniProtKB-EC"/>
</dbReference>
<reference evidence="10 11" key="1">
    <citation type="submission" date="2018-06" db="EMBL/GenBank/DDBJ databases">
        <authorList>
            <consortium name="Pathogen Informatics"/>
            <person name="Doyle S."/>
        </authorList>
    </citation>
    <scope>NUCLEOTIDE SEQUENCE [LARGE SCALE GENOMIC DNA]</scope>
    <source>
        <strain evidence="11">NCTC 11048</strain>
    </source>
</reference>
<evidence type="ECO:0000256" key="2">
    <source>
        <dbReference type="ARBA" id="ARBA00022691"/>
    </source>
</evidence>
<dbReference type="Gene3D" id="3.40.5.100">
    <property type="match status" value="1"/>
</dbReference>
<accession>A0A380FYD9</accession>
<dbReference type="PANTHER" id="PTHR43675:SF8">
    <property type="entry name" value="ARSENITE METHYLTRANSFERASE"/>
    <property type="match status" value="1"/>
</dbReference>
<dbReference type="Gene3D" id="3.40.50.150">
    <property type="entry name" value="Vaccinia Virus protein VP39"/>
    <property type="match status" value="2"/>
</dbReference>
<proteinExistence type="inferred from homology"/>
<evidence type="ECO:0000256" key="6">
    <source>
        <dbReference type="ARBA" id="ARBA00047941"/>
    </source>
</evidence>
<evidence type="ECO:0000313" key="11">
    <source>
        <dbReference type="Proteomes" id="UP000255549"/>
    </source>
</evidence>
<dbReference type="SUPFAM" id="SSF53335">
    <property type="entry name" value="S-adenosyl-L-methionine-dependent methyltransferases"/>
    <property type="match status" value="1"/>
</dbReference>
<comment type="catalytic activity">
    <reaction evidence="7">
        <text>arsenic triglutathione + 2 [thioredoxin]-dithiol + 2 S-adenosyl-L-methionine + H2O = dimethylarsinous acid + 2 [thioredoxin]-disulfide + 3 glutathione + 2 S-adenosyl-L-homocysteine + 2 H(+)</text>
        <dbReference type="Rhea" id="RHEA:69464"/>
        <dbReference type="Rhea" id="RHEA-COMP:10698"/>
        <dbReference type="Rhea" id="RHEA-COMP:10700"/>
        <dbReference type="ChEBI" id="CHEBI:15377"/>
        <dbReference type="ChEBI" id="CHEBI:15378"/>
        <dbReference type="ChEBI" id="CHEBI:23808"/>
        <dbReference type="ChEBI" id="CHEBI:29950"/>
        <dbReference type="ChEBI" id="CHEBI:50058"/>
        <dbReference type="ChEBI" id="CHEBI:57856"/>
        <dbReference type="ChEBI" id="CHEBI:57925"/>
        <dbReference type="ChEBI" id="CHEBI:59789"/>
        <dbReference type="ChEBI" id="CHEBI:183640"/>
        <dbReference type="EC" id="2.1.1.137"/>
    </reaction>
</comment>
<dbReference type="InterPro" id="IPR025714">
    <property type="entry name" value="Methyltranfer_dom"/>
</dbReference>
<dbReference type="EC" id="2.1.1.137" evidence="4"/>
<evidence type="ECO:0000256" key="7">
    <source>
        <dbReference type="ARBA" id="ARBA00047943"/>
    </source>
</evidence>
<keyword evidence="1 10" id="KW-0808">Transferase</keyword>
<name>A0A380FYD9_STAIN</name>
<keyword evidence="2" id="KW-0949">S-adenosyl-L-methionine</keyword>
<keyword evidence="11" id="KW-1185">Reference proteome</keyword>
<evidence type="ECO:0000256" key="8">
    <source>
        <dbReference type="ARBA" id="ARBA00048428"/>
    </source>
</evidence>
<evidence type="ECO:0000313" key="10">
    <source>
        <dbReference type="EMBL" id="SUM43755.1"/>
    </source>
</evidence>
<evidence type="ECO:0000256" key="4">
    <source>
        <dbReference type="ARBA" id="ARBA00034521"/>
    </source>
</evidence>
<feature type="domain" description="Methyltransferase" evidence="9">
    <location>
        <begin position="55"/>
        <end position="138"/>
    </location>
</feature>
<dbReference type="RefSeq" id="WP_002478490.1">
    <property type="nucleotide sequence ID" value="NZ_CAIB01000141.1"/>
</dbReference>
<comment type="catalytic activity">
    <reaction evidence="8">
        <text>arsenic triglutathione + 3 [thioredoxin]-dithiol + 3 S-adenosyl-L-methionine = trimethylarsine + 3 [thioredoxin]-disulfide + 3 glutathione + 3 S-adenosyl-L-homocysteine + 3 H(+)</text>
        <dbReference type="Rhea" id="RHEA:69432"/>
        <dbReference type="Rhea" id="RHEA-COMP:10698"/>
        <dbReference type="Rhea" id="RHEA-COMP:10700"/>
        <dbReference type="ChEBI" id="CHEBI:15378"/>
        <dbReference type="ChEBI" id="CHEBI:27130"/>
        <dbReference type="ChEBI" id="CHEBI:29950"/>
        <dbReference type="ChEBI" id="CHEBI:50058"/>
        <dbReference type="ChEBI" id="CHEBI:57856"/>
        <dbReference type="ChEBI" id="CHEBI:57925"/>
        <dbReference type="ChEBI" id="CHEBI:59789"/>
        <dbReference type="ChEBI" id="CHEBI:183640"/>
        <dbReference type="EC" id="2.1.1.137"/>
    </reaction>
</comment>
<dbReference type="Pfam" id="PF13847">
    <property type="entry name" value="Methyltransf_31"/>
    <property type="match status" value="2"/>
</dbReference>
<organism evidence="10 11">
    <name type="scientific">Staphylococcus intermedius NCTC 11048</name>
    <dbReference type="NCBI Taxonomy" id="1141106"/>
    <lineage>
        <taxon>Bacteria</taxon>
        <taxon>Bacillati</taxon>
        <taxon>Bacillota</taxon>
        <taxon>Bacilli</taxon>
        <taxon>Bacillales</taxon>
        <taxon>Staphylococcaceae</taxon>
        <taxon>Staphylococcus</taxon>
        <taxon>Staphylococcus intermedius group</taxon>
    </lineage>
</organism>
<gene>
    <name evidence="10" type="ORF">NCTC11048_00123</name>
</gene>
<evidence type="ECO:0000259" key="9">
    <source>
        <dbReference type="Pfam" id="PF13847"/>
    </source>
</evidence>
<dbReference type="GO" id="GO:0032259">
    <property type="term" value="P:methylation"/>
    <property type="evidence" value="ECO:0007669"/>
    <property type="project" value="UniProtKB-KW"/>
</dbReference>